<dbReference type="FunFam" id="3.40.1180.10:FF:000001">
    <property type="entry name" value="(2E,6E)-farnesyl-diphosphate-specific ditrans,polycis-undecaprenyl-diphosphate synthase"/>
    <property type="match status" value="1"/>
</dbReference>
<name>A0A0R2CIB2_9LACO</name>
<comment type="cofactor">
    <cofactor evidence="2">
        <name>Mg(2+)</name>
        <dbReference type="ChEBI" id="CHEBI:18420"/>
    </cofactor>
    <text evidence="2">Binds 2 magnesium ions per subunit.</text>
</comment>
<evidence type="ECO:0000256" key="1">
    <source>
        <dbReference type="ARBA" id="ARBA00022679"/>
    </source>
</evidence>
<proteinExistence type="inferred from homology"/>
<dbReference type="NCBIfam" id="TIGR00055">
    <property type="entry name" value="uppS"/>
    <property type="match status" value="1"/>
</dbReference>
<feature type="active site" evidence="2">
    <location>
        <position position="19"/>
    </location>
</feature>
<feature type="binding site" evidence="2">
    <location>
        <position position="36"/>
    </location>
    <ligand>
        <name>substrate</name>
    </ligand>
</feature>
<dbReference type="RefSeq" id="WP_035421380.1">
    <property type="nucleotide sequence ID" value="NZ_AYZI01000005.1"/>
</dbReference>
<dbReference type="PANTHER" id="PTHR10291">
    <property type="entry name" value="DEHYDRODOLICHYL DIPHOSPHATE SYNTHASE FAMILY MEMBER"/>
    <property type="match status" value="1"/>
</dbReference>
<keyword evidence="1 2" id="KW-0808">Transferase</keyword>
<sequence length="245" mass="27568">MDHELDEHRLPAHVAIIMDGNGRWAQQRHLPRIAGHKRGMNVIEEITTTASDLGIKVLTVYAFSTENWKRPAKEIKYIMSLPTIFFKNFVPKLIKNNIKVTTIGDESALPPATQAAVTAAKEDTSENTGMILNFAINYGSRDELVEVMQRLGSFVQQGKLRPDQITAATIASQLETAQFGEAADPDVIIRTSGEQRLSNFLLWQAAYSELVFTNTLWPDFTSADFMDCLLEFQNRHRRFGGVKNK</sequence>
<reference evidence="3 4" key="1">
    <citation type="journal article" date="2015" name="Genome Announc.">
        <title>Expanding the biotechnology potential of lactobacilli through comparative genomics of 213 strains and associated genera.</title>
        <authorList>
            <person name="Sun Z."/>
            <person name="Harris H.M."/>
            <person name="McCann A."/>
            <person name="Guo C."/>
            <person name="Argimon S."/>
            <person name="Zhang W."/>
            <person name="Yang X."/>
            <person name="Jeffery I.B."/>
            <person name="Cooney J.C."/>
            <person name="Kagawa T.F."/>
            <person name="Liu W."/>
            <person name="Song Y."/>
            <person name="Salvetti E."/>
            <person name="Wrobel A."/>
            <person name="Rasinkangas P."/>
            <person name="Parkhill J."/>
            <person name="Rea M.C."/>
            <person name="O'Sullivan O."/>
            <person name="Ritari J."/>
            <person name="Douillard F.P."/>
            <person name="Paul Ross R."/>
            <person name="Yang R."/>
            <person name="Briner A.E."/>
            <person name="Felis G.E."/>
            <person name="de Vos W.M."/>
            <person name="Barrangou R."/>
            <person name="Klaenhammer T.R."/>
            <person name="Caufield P.W."/>
            <person name="Cui Y."/>
            <person name="Zhang H."/>
            <person name="O'Toole P.W."/>
        </authorList>
    </citation>
    <scope>NUCLEOTIDE SEQUENCE [LARGE SCALE GENOMIC DNA]</scope>
    <source>
        <strain evidence="3 4">DSM 22689</strain>
    </source>
</reference>
<feature type="binding site" evidence="2">
    <location>
        <position position="209"/>
    </location>
    <ligand>
        <name>Mg(2+)</name>
        <dbReference type="ChEBI" id="CHEBI:18420"/>
    </ligand>
</feature>
<dbReference type="Gene3D" id="3.40.1180.10">
    <property type="entry name" value="Decaprenyl diphosphate synthase-like"/>
    <property type="match status" value="1"/>
</dbReference>
<feature type="binding site" evidence="2">
    <location>
        <position position="190"/>
    </location>
    <ligand>
        <name>substrate</name>
    </ligand>
</feature>
<dbReference type="Pfam" id="PF01255">
    <property type="entry name" value="Prenyltransf"/>
    <property type="match status" value="1"/>
</dbReference>
<dbReference type="PANTHER" id="PTHR10291:SF0">
    <property type="entry name" value="DEHYDRODOLICHYL DIPHOSPHATE SYNTHASE 2"/>
    <property type="match status" value="1"/>
</dbReference>
<evidence type="ECO:0000313" key="4">
    <source>
        <dbReference type="Proteomes" id="UP000051586"/>
    </source>
</evidence>
<feature type="binding site" evidence="2">
    <location>
        <position position="32"/>
    </location>
    <ligand>
        <name>substrate</name>
    </ligand>
</feature>
<feature type="binding site" evidence="2">
    <location>
        <begin position="196"/>
        <end position="198"/>
    </location>
    <ligand>
        <name>substrate</name>
    </ligand>
</feature>
<feature type="binding site" evidence="2">
    <location>
        <position position="70"/>
    </location>
    <ligand>
        <name>substrate</name>
    </ligand>
</feature>
<dbReference type="InterPro" id="IPR018520">
    <property type="entry name" value="UPP_synth-like_CS"/>
</dbReference>
<comment type="subunit">
    <text evidence="2">Homodimer.</text>
</comment>
<keyword evidence="2" id="KW-0479">Metal-binding</keyword>
<dbReference type="EC" id="2.5.1.-" evidence="2"/>
<dbReference type="CDD" id="cd00475">
    <property type="entry name" value="Cis_IPPS"/>
    <property type="match status" value="1"/>
</dbReference>
<feature type="binding site" evidence="2">
    <location>
        <begin position="64"/>
        <end position="66"/>
    </location>
    <ligand>
        <name>substrate</name>
    </ligand>
</feature>
<evidence type="ECO:0000256" key="2">
    <source>
        <dbReference type="HAMAP-Rule" id="MF_01139"/>
    </source>
</evidence>
<dbReference type="HAMAP" id="MF_01139">
    <property type="entry name" value="ISPT"/>
    <property type="match status" value="1"/>
</dbReference>
<comment type="similarity">
    <text evidence="2">Belongs to the UPP synthase family.</text>
</comment>
<dbReference type="PATRIC" id="fig|1423745.4.peg.961"/>
<dbReference type="GO" id="GO:0016094">
    <property type="term" value="P:polyprenol biosynthetic process"/>
    <property type="evidence" value="ECO:0007669"/>
    <property type="project" value="TreeGrafter"/>
</dbReference>
<feature type="binding site" evidence="2">
    <location>
        <position position="68"/>
    </location>
    <ligand>
        <name>substrate</name>
    </ligand>
</feature>
<evidence type="ECO:0000313" key="3">
    <source>
        <dbReference type="EMBL" id="KRM91389.1"/>
    </source>
</evidence>
<feature type="binding site" evidence="2">
    <location>
        <position position="24"/>
    </location>
    <ligand>
        <name>substrate</name>
    </ligand>
</feature>
<organism evidence="3 4">
    <name type="scientific">Fructilactobacillus florum DSM 22689 = JCM 16035</name>
    <dbReference type="NCBI Taxonomy" id="1423745"/>
    <lineage>
        <taxon>Bacteria</taxon>
        <taxon>Bacillati</taxon>
        <taxon>Bacillota</taxon>
        <taxon>Bacilli</taxon>
        <taxon>Lactobacillales</taxon>
        <taxon>Lactobacillaceae</taxon>
        <taxon>Fructilactobacillus</taxon>
    </lineage>
</organism>
<comment type="caution">
    <text evidence="3">The sequence shown here is derived from an EMBL/GenBank/DDBJ whole genome shotgun (WGS) entry which is preliminary data.</text>
</comment>
<keyword evidence="2" id="KW-0460">Magnesium</keyword>
<dbReference type="NCBIfam" id="NF011405">
    <property type="entry name" value="PRK14830.1"/>
    <property type="match status" value="1"/>
</dbReference>
<gene>
    <name evidence="3" type="ORF">FC87_GL000900</name>
</gene>
<dbReference type="GO" id="GO:0008834">
    <property type="term" value="F:ditrans,polycis-undecaprenyl-diphosphate synthase [(2E,6E)-farnesyl-diphosphate specific] activity"/>
    <property type="evidence" value="ECO:0007669"/>
    <property type="project" value="TreeGrafter"/>
</dbReference>
<dbReference type="SUPFAM" id="SSF64005">
    <property type="entry name" value="Undecaprenyl diphosphate synthase"/>
    <property type="match status" value="1"/>
</dbReference>
<dbReference type="STRING" id="1423745.GCA_001311215_01550"/>
<feature type="active site" description="Proton acceptor" evidence="2">
    <location>
        <position position="67"/>
    </location>
</feature>
<dbReference type="Proteomes" id="UP000051586">
    <property type="component" value="Unassembled WGS sequence"/>
</dbReference>
<dbReference type="GO" id="GO:0000287">
    <property type="term" value="F:magnesium ion binding"/>
    <property type="evidence" value="ECO:0007669"/>
    <property type="project" value="UniProtKB-UniRule"/>
</dbReference>
<dbReference type="InterPro" id="IPR036424">
    <property type="entry name" value="UPP_synth-like_sf"/>
</dbReference>
<dbReference type="GO" id="GO:0030145">
    <property type="term" value="F:manganese ion binding"/>
    <property type="evidence" value="ECO:0007669"/>
    <property type="project" value="TreeGrafter"/>
</dbReference>
<dbReference type="InterPro" id="IPR001441">
    <property type="entry name" value="UPP_synth-like"/>
</dbReference>
<dbReference type="EMBL" id="AYZI01000005">
    <property type="protein sequence ID" value="KRM91389.1"/>
    <property type="molecule type" value="Genomic_DNA"/>
</dbReference>
<dbReference type="PROSITE" id="PS01066">
    <property type="entry name" value="UPP_SYNTHASE"/>
    <property type="match status" value="1"/>
</dbReference>
<dbReference type="AlphaFoldDB" id="A0A0R2CIB2"/>
<accession>A0A0R2CIB2</accession>
<feature type="binding site" evidence="2">
    <location>
        <begin position="20"/>
        <end position="23"/>
    </location>
    <ligand>
        <name>substrate</name>
    </ligand>
</feature>
<comment type="function">
    <text evidence="2">Catalyzes the condensation of isopentenyl diphosphate (IPP) with allylic pyrophosphates generating different type of terpenoids.</text>
</comment>
<protein>
    <recommendedName>
        <fullName evidence="2">Isoprenyl transferase</fullName>
        <ecNumber evidence="2">2.5.1.-</ecNumber>
    </recommendedName>
</protein>
<feature type="binding site" evidence="2">
    <location>
        <position position="19"/>
    </location>
    <ligand>
        <name>Mg(2+)</name>
        <dbReference type="ChEBI" id="CHEBI:18420"/>
    </ligand>
</feature>
<dbReference type="GO" id="GO:0005829">
    <property type="term" value="C:cytosol"/>
    <property type="evidence" value="ECO:0007669"/>
    <property type="project" value="TreeGrafter"/>
</dbReference>